<evidence type="ECO:0000256" key="4">
    <source>
        <dbReference type="ARBA" id="ARBA00022729"/>
    </source>
</evidence>
<dbReference type="EMBL" id="ML975283">
    <property type="protein sequence ID" value="KAF1835699.1"/>
    <property type="molecule type" value="Genomic_DNA"/>
</dbReference>
<evidence type="ECO:0000256" key="7">
    <source>
        <dbReference type="ARBA" id="ARBA00023285"/>
    </source>
</evidence>
<keyword evidence="7" id="KW-0170">Cobalt</keyword>
<feature type="disulfide bond" evidence="8">
    <location>
        <begin position="148"/>
        <end position="162"/>
    </location>
</feature>
<dbReference type="InterPro" id="IPR036861">
    <property type="entry name" value="Endochitinase-like_sf"/>
</dbReference>
<feature type="domain" description="Chitin-binding type-1" evidence="11">
    <location>
        <begin position="128"/>
        <end position="176"/>
    </location>
</feature>
<evidence type="ECO:0000256" key="6">
    <source>
        <dbReference type="ARBA" id="ARBA00023277"/>
    </source>
</evidence>
<protein>
    <recommendedName>
        <fullName evidence="15">Chitin-binding type-1 domain-containing protein</fullName>
    </recommendedName>
</protein>
<keyword evidence="2 8" id="KW-0147">Chitin-binding</keyword>
<evidence type="ECO:0000256" key="8">
    <source>
        <dbReference type="PROSITE-ProRule" id="PRU00261"/>
    </source>
</evidence>
<proteinExistence type="predicted"/>
<evidence type="ECO:0008006" key="15">
    <source>
        <dbReference type="Google" id="ProtNLM"/>
    </source>
</evidence>
<feature type="region of interest" description="Disordered" evidence="9">
    <location>
        <begin position="74"/>
        <end position="101"/>
    </location>
</feature>
<comment type="caution">
    <text evidence="8">Lacks conserved residue(s) required for the propagation of feature annotation.</text>
</comment>
<dbReference type="SUPFAM" id="SSF57016">
    <property type="entry name" value="Plant lectins/antimicrobial peptides"/>
    <property type="match status" value="2"/>
</dbReference>
<keyword evidence="14" id="KW-1185">Reference proteome</keyword>
<sequence>MRSLVLVLALLAPLGESASAAAKNTRVSRDATCGGSKGYTCLGSVWGDCCSQYGWCGSTTAYCGSGCKSAYGSCKRKPAPSSSTTTTTTRPASTTSRRSSTVIVTLPSSTATTSSSLAPVATQRVSQNARCGPKFQGKTCLGSRWGDCCSQYSYCGSTKAYCAADTCQKGFGKCNGGGSSSSRTSSSTAGSSSSSTSLVSSSGAGTASSSSAAVVSSSESSSLVAEISSSATQTSSDSAVVSSSATSTATSSTSNPQPTCFDVPDCDSLAPSINTACSLQANSGKCAAGYQARCGTRPQTGSVEISNSPSTSTGGDACAAACTLDSTCVGFVWTSSFTGVYSCVLYSTITSVTTGFGSTYLKVCDDAVSGSASSVIASSTPTLSIIATTVSASNTIDATSSASPVASVCPYLVPSCLPAQTVSSLDNVNCQAGITCTSRYTMRCNMQVATTAAIIGIRPAIDVEDCASQCDGDLTCLGFAFVKSTSTPVSYSCTFYNHFPRVLQASNTVLYTRVCPSAPMIESSSSLVASSISVASSSLDSSSITPSASESLASSTSASTSVASPSATECPYIVDGTNCPPTDSSLANLASTCPASDSYCTSRYATACGSIPIGGDAVVSSVDTSPNNADSCASTCDQDAACIGFVYSIEDSPDSTFTCKFYSRVGGLTEAGRSDTVAFLKYCVDAPAESSSSSVSPTSSDVIPSSTSSVDSSVSSSGSSTSPSASPTPGPYAGSCPARNGQCVSNYQVNCATTLVQPDDTNFAWYQVTSADQCIAYCSSESTCVGVQIVYPRVAVVGAMRRP</sequence>
<dbReference type="GO" id="GO:0016787">
    <property type="term" value="F:hydrolase activity"/>
    <property type="evidence" value="ECO:0007669"/>
    <property type="project" value="UniProtKB-KW"/>
</dbReference>
<evidence type="ECO:0000256" key="9">
    <source>
        <dbReference type="SAM" id="MobiDB-lite"/>
    </source>
</evidence>
<name>A0A6A5KII2_9PLEO</name>
<feature type="region of interest" description="Disordered" evidence="9">
    <location>
        <begin position="688"/>
        <end position="733"/>
    </location>
</feature>
<keyword evidence="6" id="KW-0119">Carbohydrate metabolism</keyword>
<dbReference type="AlphaFoldDB" id="A0A6A5KII2"/>
<dbReference type="OrthoDB" id="5985073at2759"/>
<dbReference type="InterPro" id="IPR001002">
    <property type="entry name" value="Chitin-bd_1"/>
</dbReference>
<dbReference type="PROSITE" id="PS50941">
    <property type="entry name" value="CHIT_BIND_I_2"/>
    <property type="match status" value="2"/>
</dbReference>
<keyword evidence="5" id="KW-0378">Hydrolase</keyword>
<dbReference type="Gene3D" id="3.30.60.10">
    <property type="entry name" value="Endochitinase-like"/>
    <property type="match status" value="2"/>
</dbReference>
<dbReference type="GO" id="GO:0046872">
    <property type="term" value="F:metal ion binding"/>
    <property type="evidence" value="ECO:0007669"/>
    <property type="project" value="UniProtKB-KW"/>
</dbReference>
<evidence type="ECO:0000313" key="13">
    <source>
        <dbReference type="EMBL" id="KAF1835699.1"/>
    </source>
</evidence>
<evidence type="ECO:0000256" key="10">
    <source>
        <dbReference type="SAM" id="SignalP"/>
    </source>
</evidence>
<dbReference type="PANTHER" id="PTHR46471">
    <property type="entry name" value="CHITIN DEACETYLASE"/>
    <property type="match status" value="1"/>
</dbReference>
<dbReference type="GO" id="GO:0008061">
    <property type="term" value="F:chitin binding"/>
    <property type="evidence" value="ECO:0007669"/>
    <property type="project" value="UniProtKB-UniRule"/>
</dbReference>
<keyword evidence="3" id="KW-0479">Metal-binding</keyword>
<feature type="domain" description="Apple" evidence="12">
    <location>
        <begin position="436"/>
        <end position="515"/>
    </location>
</feature>
<evidence type="ECO:0000256" key="5">
    <source>
        <dbReference type="ARBA" id="ARBA00022801"/>
    </source>
</evidence>
<feature type="chain" id="PRO_5025340351" description="Chitin-binding type-1 domain-containing protein" evidence="10">
    <location>
        <begin position="18"/>
        <end position="803"/>
    </location>
</feature>
<feature type="signal peptide" evidence="10">
    <location>
        <begin position="1"/>
        <end position="17"/>
    </location>
</feature>
<keyword evidence="4 10" id="KW-0732">Signal</keyword>
<feature type="disulfide bond" evidence="8">
    <location>
        <begin position="49"/>
        <end position="63"/>
    </location>
</feature>
<feature type="compositionally biased region" description="Low complexity" evidence="9">
    <location>
        <begin position="180"/>
        <end position="196"/>
    </location>
</feature>
<feature type="region of interest" description="Disordered" evidence="9">
    <location>
        <begin position="176"/>
        <end position="196"/>
    </location>
</feature>
<evidence type="ECO:0000256" key="3">
    <source>
        <dbReference type="ARBA" id="ARBA00022723"/>
    </source>
</evidence>
<reference evidence="13" key="1">
    <citation type="submission" date="2020-01" db="EMBL/GenBank/DDBJ databases">
        <authorList>
            <consortium name="DOE Joint Genome Institute"/>
            <person name="Haridas S."/>
            <person name="Albert R."/>
            <person name="Binder M."/>
            <person name="Bloem J."/>
            <person name="Labutti K."/>
            <person name="Salamov A."/>
            <person name="Andreopoulos B."/>
            <person name="Baker S.E."/>
            <person name="Barry K."/>
            <person name="Bills G."/>
            <person name="Bluhm B.H."/>
            <person name="Cannon C."/>
            <person name="Castanera R."/>
            <person name="Culley D.E."/>
            <person name="Daum C."/>
            <person name="Ezra D."/>
            <person name="Gonzalez J.B."/>
            <person name="Henrissat B."/>
            <person name="Kuo A."/>
            <person name="Liang C."/>
            <person name="Lipzen A."/>
            <person name="Lutzoni F."/>
            <person name="Magnuson J."/>
            <person name="Mondo S."/>
            <person name="Nolan M."/>
            <person name="Ohm R."/>
            <person name="Pangilinan J."/>
            <person name="Park H.-J."/>
            <person name="Ramirez L."/>
            <person name="Alfaro M."/>
            <person name="Sun H."/>
            <person name="Tritt A."/>
            <person name="Yoshinaga Y."/>
            <person name="Zwiers L.-H."/>
            <person name="Turgeon B.G."/>
            <person name="Goodwin S.B."/>
            <person name="Spatafora J.W."/>
            <person name="Crous P.W."/>
            <person name="Grigoriev I.V."/>
        </authorList>
    </citation>
    <scope>NUCLEOTIDE SEQUENCE</scope>
    <source>
        <strain evidence="13">P77</strain>
    </source>
</reference>
<evidence type="ECO:0000313" key="14">
    <source>
        <dbReference type="Proteomes" id="UP000800040"/>
    </source>
</evidence>
<feature type="compositionally biased region" description="Low complexity" evidence="9">
    <location>
        <begin position="79"/>
        <end position="101"/>
    </location>
</feature>
<dbReference type="PROSITE" id="PS50948">
    <property type="entry name" value="PAN"/>
    <property type="match status" value="1"/>
</dbReference>
<evidence type="ECO:0000256" key="2">
    <source>
        <dbReference type="ARBA" id="ARBA00022669"/>
    </source>
</evidence>
<comment type="cofactor">
    <cofactor evidence="1">
        <name>Co(2+)</name>
        <dbReference type="ChEBI" id="CHEBI:48828"/>
    </cofactor>
</comment>
<keyword evidence="8" id="KW-1015">Disulfide bond</keyword>
<gene>
    <name evidence="13" type="ORF">BDW02DRAFT_277609</name>
</gene>
<dbReference type="PANTHER" id="PTHR46471:SF2">
    <property type="entry name" value="CHITIN DEACETYLASE-RELATED"/>
    <property type="match status" value="1"/>
</dbReference>
<organism evidence="13 14">
    <name type="scientific">Decorospora gaudefroyi</name>
    <dbReference type="NCBI Taxonomy" id="184978"/>
    <lineage>
        <taxon>Eukaryota</taxon>
        <taxon>Fungi</taxon>
        <taxon>Dikarya</taxon>
        <taxon>Ascomycota</taxon>
        <taxon>Pezizomycotina</taxon>
        <taxon>Dothideomycetes</taxon>
        <taxon>Pleosporomycetidae</taxon>
        <taxon>Pleosporales</taxon>
        <taxon>Pleosporineae</taxon>
        <taxon>Pleosporaceae</taxon>
        <taxon>Decorospora</taxon>
    </lineage>
</organism>
<dbReference type="CDD" id="cd11618">
    <property type="entry name" value="ChtBD1_1"/>
    <property type="match status" value="1"/>
</dbReference>
<evidence type="ECO:0000256" key="1">
    <source>
        <dbReference type="ARBA" id="ARBA00001941"/>
    </source>
</evidence>
<dbReference type="SMART" id="SM00270">
    <property type="entry name" value="ChtBD1"/>
    <property type="match status" value="2"/>
</dbReference>
<dbReference type="InterPro" id="IPR003609">
    <property type="entry name" value="Pan_app"/>
</dbReference>
<evidence type="ECO:0000259" key="11">
    <source>
        <dbReference type="PROSITE" id="PS50941"/>
    </source>
</evidence>
<accession>A0A6A5KII2</accession>
<feature type="domain" description="Chitin-binding type-1" evidence="11">
    <location>
        <begin position="30"/>
        <end position="76"/>
    </location>
</feature>
<dbReference type="Proteomes" id="UP000800040">
    <property type="component" value="Unassembled WGS sequence"/>
</dbReference>
<evidence type="ECO:0000259" key="12">
    <source>
        <dbReference type="PROSITE" id="PS50948"/>
    </source>
</evidence>